<dbReference type="Proteomes" id="UP001296104">
    <property type="component" value="Unassembled WGS sequence"/>
</dbReference>
<keyword evidence="3" id="KW-1185">Reference proteome</keyword>
<evidence type="ECO:0000313" key="3">
    <source>
        <dbReference type="Proteomes" id="UP001296104"/>
    </source>
</evidence>
<evidence type="ECO:0000256" key="1">
    <source>
        <dbReference type="SAM" id="MobiDB-lite"/>
    </source>
</evidence>
<sequence>MAESLQQQVFDLMAAFEQTSTTLRNHEGFAWGIFDRLSALGNVQDAAERFRLWKGNFEAAHGGFDTGSLAQHLGNTVAIYHRIEEILHELKALLESIRSPQQISFADSRGSSIGCPDDNDDDNDQLLLELKSLAPTREAHADWTLLSMRDIVTRLWKVTRMMKKTVTPDIYDRAQAVQDGKIDNQYDIQHVRERFKDGQAEDWLIVRLGSAITNRRQFLKYCEGRREWQPLSTAPKETVACYPRATISHGSVDKVATTISWSPNRVGSTSSADLTGLSRVQDGSDDTLSQSTLAPSLPESEDSTALREPTLSDVNAYLQDRFSCPYCHKWKTCKSDLEWK</sequence>
<proteinExistence type="predicted"/>
<feature type="region of interest" description="Disordered" evidence="1">
    <location>
        <begin position="265"/>
        <end position="306"/>
    </location>
</feature>
<dbReference type="AlphaFoldDB" id="A0AAI9E7V4"/>
<organism evidence="2 3">
    <name type="scientific">Lecanosticta acicola</name>
    <dbReference type="NCBI Taxonomy" id="111012"/>
    <lineage>
        <taxon>Eukaryota</taxon>
        <taxon>Fungi</taxon>
        <taxon>Dikarya</taxon>
        <taxon>Ascomycota</taxon>
        <taxon>Pezizomycotina</taxon>
        <taxon>Dothideomycetes</taxon>
        <taxon>Dothideomycetidae</taxon>
        <taxon>Mycosphaerellales</taxon>
        <taxon>Mycosphaerellaceae</taxon>
        <taxon>Lecanosticta</taxon>
    </lineage>
</organism>
<accession>A0AAI9E7V4</accession>
<reference evidence="2" key="1">
    <citation type="submission" date="2023-11" db="EMBL/GenBank/DDBJ databases">
        <authorList>
            <person name="Alioto T."/>
            <person name="Alioto T."/>
            <person name="Gomez Garrido J."/>
        </authorList>
    </citation>
    <scope>NUCLEOTIDE SEQUENCE</scope>
</reference>
<dbReference type="PANTHER" id="PTHR35391:SF5">
    <property type="entry name" value="DUF6590 DOMAIN-CONTAINING PROTEIN"/>
    <property type="match status" value="1"/>
</dbReference>
<dbReference type="PANTHER" id="PTHR35391">
    <property type="entry name" value="C2H2-TYPE DOMAIN-CONTAINING PROTEIN-RELATED"/>
    <property type="match status" value="1"/>
</dbReference>
<gene>
    <name evidence="2" type="ORF">LECACI_7A001491</name>
</gene>
<comment type="caution">
    <text evidence="2">The sequence shown here is derived from an EMBL/GenBank/DDBJ whole genome shotgun (WGS) entry which is preliminary data.</text>
</comment>
<dbReference type="EMBL" id="CAVMBE010000005">
    <property type="protein sequence ID" value="CAK3840648.1"/>
    <property type="molecule type" value="Genomic_DNA"/>
</dbReference>
<evidence type="ECO:0000313" key="2">
    <source>
        <dbReference type="EMBL" id="CAK3840648.1"/>
    </source>
</evidence>
<protein>
    <submittedName>
        <fullName evidence="2">Uncharacterized protein</fullName>
    </submittedName>
</protein>
<name>A0AAI9E7V4_9PEZI</name>